<dbReference type="Pfam" id="PF00067">
    <property type="entry name" value="p450"/>
    <property type="match status" value="1"/>
</dbReference>
<proteinExistence type="evidence at transcript level"/>
<evidence type="ECO:0000256" key="7">
    <source>
        <dbReference type="ARBA" id="ARBA00023002"/>
    </source>
</evidence>
<evidence type="ECO:0000256" key="3">
    <source>
        <dbReference type="ARBA" id="ARBA00022617"/>
    </source>
</evidence>
<evidence type="ECO:0000256" key="10">
    <source>
        <dbReference type="ARBA" id="ARBA00023136"/>
    </source>
</evidence>
<dbReference type="Gene3D" id="1.10.630.10">
    <property type="entry name" value="Cytochrome P450"/>
    <property type="match status" value="1"/>
</dbReference>
<keyword evidence="10" id="KW-0472">Membrane</keyword>
<dbReference type="InterPro" id="IPR036396">
    <property type="entry name" value="Cyt_P450_sf"/>
</dbReference>
<reference evidence="13" key="1">
    <citation type="submission" date="2018-10" db="EMBL/GenBank/DDBJ databases">
        <authorList>
            <person name="Virag E."/>
        </authorList>
    </citation>
    <scope>NUCLEOTIDE SEQUENCE</scope>
</reference>
<evidence type="ECO:0000256" key="5">
    <source>
        <dbReference type="ARBA" id="ARBA00022723"/>
    </source>
</evidence>
<evidence type="ECO:0000256" key="8">
    <source>
        <dbReference type="ARBA" id="ARBA00023004"/>
    </source>
</evidence>
<evidence type="ECO:0000256" key="12">
    <source>
        <dbReference type="RuleBase" id="RU000461"/>
    </source>
</evidence>
<keyword evidence="5 11" id="KW-0479">Metal-binding</keyword>
<feature type="binding site" description="axial binding residue" evidence="11">
    <location>
        <position position="409"/>
    </location>
    <ligand>
        <name>heme</name>
        <dbReference type="ChEBI" id="CHEBI:30413"/>
    </ligand>
    <ligandPart>
        <name>Fe</name>
        <dbReference type="ChEBI" id="CHEBI:18248"/>
    </ligandPart>
</feature>
<dbReference type="EMBL" id="MK098055">
    <property type="protein sequence ID" value="QCQ83076.1"/>
    <property type="molecule type" value="mRNA"/>
</dbReference>
<evidence type="ECO:0000313" key="13">
    <source>
        <dbReference type="EMBL" id="QCQ83076.1"/>
    </source>
</evidence>
<name>A0A4P8PIE7_AMBAR</name>
<evidence type="ECO:0000256" key="9">
    <source>
        <dbReference type="ARBA" id="ARBA00023033"/>
    </source>
</evidence>
<protein>
    <submittedName>
        <fullName evidence="13">Cytochrome P450 72A219-like protein</fullName>
    </submittedName>
</protein>
<dbReference type="GO" id="GO:0004497">
    <property type="term" value="F:monooxygenase activity"/>
    <property type="evidence" value="ECO:0007669"/>
    <property type="project" value="UniProtKB-KW"/>
</dbReference>
<evidence type="ECO:0000256" key="11">
    <source>
        <dbReference type="PIRSR" id="PIRSR602401-1"/>
    </source>
</evidence>
<dbReference type="PRINTS" id="PR00463">
    <property type="entry name" value="EP450I"/>
</dbReference>
<dbReference type="GO" id="GO:0016705">
    <property type="term" value="F:oxidoreductase activity, acting on paired donors, with incorporation or reduction of molecular oxygen"/>
    <property type="evidence" value="ECO:0007669"/>
    <property type="project" value="InterPro"/>
</dbReference>
<dbReference type="InterPro" id="IPR017972">
    <property type="entry name" value="Cyt_P450_CS"/>
</dbReference>
<dbReference type="AlphaFoldDB" id="A0A4P8PIE7"/>
<sequence length="461" mass="52976">MEQMQNEVQSKPMNLSHDISSRVMPFFYKFWVSSHGNNFFTWIGTTPVVHVTEPTLVREASVNYRKYLKVIGNPLRKSLATGLFFAEGDRWAKHRKIINPAFHLEKLKHMEPSFYETCSEMMDKWEELMTGENSCEVDVVPYFCSFSADVISRTAFGSSFKEGRKIFELQKEQAEMMDKIDKSLYVPGSRFLPTRNNKRIKEIAQEVRAIIYSIIDKRVAAMKSGEITSKDDLLGMLLESNNKEIKEGGNKNFGLSNEDIFEECKLFYFAGQDTTAYALIWTMILLSHHKDWQTRAREEILHVFGDKRPDIHGLNQLKILNMILNEVHRLYPVATTTRRLIHEEVKLGNLTLPAGTIIQLNNLLFHHDKKTWGEDASEFNPQRFSEGVSKATKQGQVLYLPFGTGPRICIGQNFAMLEMKMALAMILQRFSFDLSPSYSHAPQTVLSLQPQLGAHLILHKL</sequence>
<dbReference type="PROSITE" id="PS00086">
    <property type="entry name" value="CYTOCHROME_P450"/>
    <property type="match status" value="1"/>
</dbReference>
<keyword evidence="8 11" id="KW-0408">Iron</keyword>
<gene>
    <name evidence="13" type="primary">CYP72A219</name>
</gene>
<dbReference type="InterPro" id="IPR002401">
    <property type="entry name" value="Cyt_P450_E_grp-I"/>
</dbReference>
<comment type="subcellular location">
    <subcellularLocation>
        <location evidence="1">Membrane</location>
    </subcellularLocation>
</comment>
<organism evidence="13">
    <name type="scientific">Ambrosia artemisiifolia</name>
    <name type="common">Common ragweed</name>
    <dbReference type="NCBI Taxonomy" id="4212"/>
    <lineage>
        <taxon>Eukaryota</taxon>
        <taxon>Viridiplantae</taxon>
        <taxon>Streptophyta</taxon>
        <taxon>Embryophyta</taxon>
        <taxon>Tracheophyta</taxon>
        <taxon>Spermatophyta</taxon>
        <taxon>Magnoliopsida</taxon>
        <taxon>eudicotyledons</taxon>
        <taxon>Gunneridae</taxon>
        <taxon>Pentapetalae</taxon>
        <taxon>asterids</taxon>
        <taxon>campanulids</taxon>
        <taxon>Asterales</taxon>
        <taxon>Asteraceae</taxon>
        <taxon>Asteroideae</taxon>
        <taxon>Heliantheae alliance</taxon>
        <taxon>Heliantheae</taxon>
        <taxon>Ambrosia</taxon>
    </lineage>
</organism>
<evidence type="ECO:0000256" key="2">
    <source>
        <dbReference type="ARBA" id="ARBA00010617"/>
    </source>
</evidence>
<dbReference type="SUPFAM" id="SSF48264">
    <property type="entry name" value="Cytochrome P450"/>
    <property type="match status" value="1"/>
</dbReference>
<comment type="cofactor">
    <cofactor evidence="11">
        <name>heme</name>
        <dbReference type="ChEBI" id="CHEBI:30413"/>
    </cofactor>
</comment>
<dbReference type="GO" id="GO:0005506">
    <property type="term" value="F:iron ion binding"/>
    <property type="evidence" value="ECO:0007669"/>
    <property type="project" value="InterPro"/>
</dbReference>
<comment type="similarity">
    <text evidence="2 12">Belongs to the cytochrome P450 family.</text>
</comment>
<keyword evidence="7 12" id="KW-0560">Oxidoreductase</keyword>
<keyword evidence="6" id="KW-1133">Transmembrane helix</keyword>
<evidence type="ECO:0000256" key="1">
    <source>
        <dbReference type="ARBA" id="ARBA00004370"/>
    </source>
</evidence>
<dbReference type="InterPro" id="IPR050665">
    <property type="entry name" value="Cytochrome_P450_Monooxygen"/>
</dbReference>
<dbReference type="GO" id="GO:0020037">
    <property type="term" value="F:heme binding"/>
    <property type="evidence" value="ECO:0007669"/>
    <property type="project" value="InterPro"/>
</dbReference>
<dbReference type="PRINTS" id="PR00385">
    <property type="entry name" value="P450"/>
</dbReference>
<keyword evidence="9 12" id="KW-0503">Monooxygenase</keyword>
<keyword evidence="4" id="KW-0812">Transmembrane</keyword>
<accession>A0A4P8PIE7</accession>
<dbReference type="InterPro" id="IPR001128">
    <property type="entry name" value="Cyt_P450"/>
</dbReference>
<dbReference type="GO" id="GO:0016020">
    <property type="term" value="C:membrane"/>
    <property type="evidence" value="ECO:0007669"/>
    <property type="project" value="UniProtKB-SubCell"/>
</dbReference>
<keyword evidence="3 11" id="KW-0349">Heme</keyword>
<evidence type="ECO:0000256" key="6">
    <source>
        <dbReference type="ARBA" id="ARBA00022989"/>
    </source>
</evidence>
<dbReference type="PANTHER" id="PTHR24282:SF234">
    <property type="entry name" value="CYTOCHROME P450-RELATED"/>
    <property type="match status" value="1"/>
</dbReference>
<evidence type="ECO:0000256" key="4">
    <source>
        <dbReference type="ARBA" id="ARBA00022692"/>
    </source>
</evidence>
<dbReference type="PANTHER" id="PTHR24282">
    <property type="entry name" value="CYTOCHROME P450 FAMILY MEMBER"/>
    <property type="match status" value="1"/>
</dbReference>